<dbReference type="SMART" id="SM00360">
    <property type="entry name" value="RRM"/>
    <property type="match status" value="2"/>
</dbReference>
<dbReference type="RefSeq" id="XP_028659023.1">
    <property type="nucleotide sequence ID" value="XM_028803190.2"/>
</dbReference>
<organism evidence="13 14">
    <name type="scientific">Erpetoichthys calabaricus</name>
    <name type="common">Rope fish</name>
    <name type="synonym">Calamoichthys calabaricus</name>
    <dbReference type="NCBI Taxonomy" id="27687"/>
    <lineage>
        <taxon>Eukaryota</taxon>
        <taxon>Metazoa</taxon>
        <taxon>Chordata</taxon>
        <taxon>Craniata</taxon>
        <taxon>Vertebrata</taxon>
        <taxon>Euteleostomi</taxon>
        <taxon>Actinopterygii</taxon>
        <taxon>Polypteriformes</taxon>
        <taxon>Polypteridae</taxon>
        <taxon>Erpetoichthys</taxon>
    </lineage>
</organism>
<keyword evidence="3" id="KW-0677">Repeat</keyword>
<keyword evidence="7" id="KW-0539">Nucleus</keyword>
<dbReference type="AlphaFoldDB" id="A0A8C4RHN0"/>
<evidence type="ECO:0000256" key="9">
    <source>
        <dbReference type="PROSITE-ProRule" id="PRU00176"/>
    </source>
</evidence>
<dbReference type="SUPFAM" id="SSF54928">
    <property type="entry name" value="RNA-binding domain, RBD"/>
    <property type="match status" value="2"/>
</dbReference>
<dbReference type="InterPro" id="IPR035979">
    <property type="entry name" value="RBD_domain_sf"/>
</dbReference>
<evidence type="ECO:0000313" key="14">
    <source>
        <dbReference type="Proteomes" id="UP000694620"/>
    </source>
</evidence>
<dbReference type="GO" id="GO:0005634">
    <property type="term" value="C:nucleus"/>
    <property type="evidence" value="ECO:0007669"/>
    <property type="project" value="UniProtKB-SubCell"/>
</dbReference>
<dbReference type="PROSITE" id="PS50102">
    <property type="entry name" value="RRM"/>
    <property type="match status" value="2"/>
</dbReference>
<feature type="domain" description="CCHC-type" evidence="12">
    <location>
        <begin position="162"/>
        <end position="176"/>
    </location>
</feature>
<reference evidence="13" key="3">
    <citation type="submission" date="2025-09" db="UniProtKB">
        <authorList>
            <consortium name="Ensembl"/>
        </authorList>
    </citation>
    <scope>IDENTIFICATION</scope>
</reference>
<reference evidence="13" key="1">
    <citation type="submission" date="2021-06" db="EMBL/GenBank/DDBJ databases">
        <authorList>
            <consortium name="Wellcome Sanger Institute Data Sharing"/>
        </authorList>
    </citation>
    <scope>NUCLEOTIDE SEQUENCE [LARGE SCALE GENOMIC DNA]</scope>
</reference>
<keyword evidence="4 8" id="KW-0863">Zinc-finger</keyword>
<sequence>MVKLFVGNLAQATTSDELRSLFSQYGKVTECDIVKNYGFVHMEEKEGAEEAIRNLHHYELNGQAMNVELSHSKPKASTKLHVGNISSSCTNQELRAKFEEYGPVVECDIVKDYAFVHMAKAEDAMNAIKGLDNTAFQGKLMSVKLSTSRLRTAPGMGEKTGCYRCGQDGHWSRSCPLSQNGSFSEGPMPSGGSGYGNLAYGGGRGFNRGYNGGPVFDGSTGFGAGPGFVGGAGFGGGPGFGRGAGFVGGPGFGRGADFGGGAGFTSGTEFTGGEAGYGVGMNYGTGGDFMGHPSGFEEGDRFGVVDYYEKYRARPYRINAFEERSMNTLLPPSSALREHMPSTTLDPYDRSNLPTTQAALSTYYARDRSPVRRATPMAEGYTFERSRLSPVTSVGRGAPFDATRPRDPYAERPQHYAF</sequence>
<dbReference type="PANTHER" id="PTHR48025:SF1">
    <property type="entry name" value="RRM DOMAIN-CONTAINING PROTEIN"/>
    <property type="match status" value="1"/>
</dbReference>
<keyword evidence="5" id="KW-0862">Zinc</keyword>
<comment type="subcellular location">
    <subcellularLocation>
        <location evidence="1">Nucleus</location>
    </subcellularLocation>
</comment>
<dbReference type="CDD" id="cd12343">
    <property type="entry name" value="RRM1_2_CoAA_like"/>
    <property type="match status" value="1"/>
</dbReference>
<feature type="domain" description="RRM" evidence="11">
    <location>
        <begin position="78"/>
        <end position="148"/>
    </location>
</feature>
<dbReference type="FunFam" id="3.30.70.330:FF:000085">
    <property type="entry name" value="RNA-binding protein 4 isoform X1"/>
    <property type="match status" value="1"/>
</dbReference>
<evidence type="ECO:0000256" key="1">
    <source>
        <dbReference type="ARBA" id="ARBA00004123"/>
    </source>
</evidence>
<proteinExistence type="predicted"/>
<keyword evidence="14" id="KW-1185">Reference proteome</keyword>
<evidence type="ECO:0000256" key="2">
    <source>
        <dbReference type="ARBA" id="ARBA00022723"/>
    </source>
</evidence>
<feature type="region of interest" description="Disordered" evidence="10">
    <location>
        <begin position="394"/>
        <end position="418"/>
    </location>
</feature>
<dbReference type="FunFam" id="3.30.70.330:FF:000058">
    <property type="entry name" value="RNA-binding motif protein 4"/>
    <property type="match status" value="1"/>
</dbReference>
<protein>
    <recommendedName>
        <fullName evidence="15">RNA-binding protein 4.1-like</fullName>
    </recommendedName>
</protein>
<dbReference type="Pfam" id="PF00076">
    <property type="entry name" value="RRM_1"/>
    <property type="match status" value="2"/>
</dbReference>
<reference evidence="13" key="2">
    <citation type="submission" date="2025-08" db="UniProtKB">
        <authorList>
            <consortium name="Ensembl"/>
        </authorList>
    </citation>
    <scope>IDENTIFICATION</scope>
</reference>
<accession>A0A8C4RHN0</accession>
<feature type="domain" description="RRM" evidence="11">
    <location>
        <begin position="2"/>
        <end position="72"/>
    </location>
</feature>
<dbReference type="GO" id="GO:0003729">
    <property type="term" value="F:mRNA binding"/>
    <property type="evidence" value="ECO:0007669"/>
    <property type="project" value="TreeGrafter"/>
</dbReference>
<dbReference type="SMART" id="SM00343">
    <property type="entry name" value="ZnF_C2HC"/>
    <property type="match status" value="1"/>
</dbReference>
<dbReference type="InterPro" id="IPR012677">
    <property type="entry name" value="Nucleotide-bd_a/b_plait_sf"/>
</dbReference>
<dbReference type="RefSeq" id="XP_028659015.1">
    <property type="nucleotide sequence ID" value="XM_028803182.2"/>
</dbReference>
<evidence type="ECO:0000256" key="6">
    <source>
        <dbReference type="ARBA" id="ARBA00022884"/>
    </source>
</evidence>
<dbReference type="PANTHER" id="PTHR48025">
    <property type="entry name" value="OS02G0815200 PROTEIN"/>
    <property type="match status" value="1"/>
</dbReference>
<dbReference type="Gene3D" id="3.30.70.330">
    <property type="match status" value="2"/>
</dbReference>
<dbReference type="Pfam" id="PF00098">
    <property type="entry name" value="zf-CCHC"/>
    <property type="match status" value="1"/>
</dbReference>
<keyword evidence="6 9" id="KW-0694">RNA-binding</keyword>
<evidence type="ECO:0000256" key="10">
    <source>
        <dbReference type="SAM" id="MobiDB-lite"/>
    </source>
</evidence>
<evidence type="ECO:0000256" key="5">
    <source>
        <dbReference type="ARBA" id="ARBA00022833"/>
    </source>
</evidence>
<evidence type="ECO:0000256" key="3">
    <source>
        <dbReference type="ARBA" id="ARBA00022737"/>
    </source>
</evidence>
<evidence type="ECO:0000256" key="8">
    <source>
        <dbReference type="PROSITE-ProRule" id="PRU00047"/>
    </source>
</evidence>
<dbReference type="InterPro" id="IPR050502">
    <property type="entry name" value="Euk_RNA-bind_prot"/>
</dbReference>
<dbReference type="Proteomes" id="UP000694620">
    <property type="component" value="Chromosome 1"/>
</dbReference>
<dbReference type="Gene3D" id="4.10.60.10">
    <property type="entry name" value="Zinc finger, CCHC-type"/>
    <property type="match status" value="1"/>
</dbReference>
<evidence type="ECO:0008006" key="15">
    <source>
        <dbReference type="Google" id="ProtNLM"/>
    </source>
</evidence>
<dbReference type="InterPro" id="IPR000504">
    <property type="entry name" value="RRM_dom"/>
</dbReference>
<dbReference type="OrthoDB" id="79941at2759"/>
<evidence type="ECO:0000259" key="11">
    <source>
        <dbReference type="PROSITE" id="PS50102"/>
    </source>
</evidence>
<dbReference type="PROSITE" id="PS50158">
    <property type="entry name" value="ZF_CCHC"/>
    <property type="match status" value="1"/>
</dbReference>
<keyword evidence="2" id="KW-0479">Metal-binding</keyword>
<dbReference type="CDD" id="cd12607">
    <property type="entry name" value="RRM2_RBM4"/>
    <property type="match status" value="1"/>
</dbReference>
<evidence type="ECO:0000259" key="12">
    <source>
        <dbReference type="PROSITE" id="PS50158"/>
    </source>
</evidence>
<dbReference type="Ensembl" id="ENSECRT00000001908.1">
    <property type="protein sequence ID" value="ENSECRP00000001884.1"/>
    <property type="gene ID" value="ENSECRG00000001313.1"/>
</dbReference>
<dbReference type="InterPro" id="IPR034898">
    <property type="entry name" value="RBM4_RRM2"/>
</dbReference>
<gene>
    <name evidence="13" type="primary">LOC114652867</name>
</gene>
<dbReference type="InterPro" id="IPR001878">
    <property type="entry name" value="Znf_CCHC"/>
</dbReference>
<feature type="compositionally biased region" description="Basic and acidic residues" evidence="10">
    <location>
        <begin position="403"/>
        <end position="418"/>
    </location>
</feature>
<dbReference type="GeneID" id="114652867"/>
<evidence type="ECO:0000313" key="13">
    <source>
        <dbReference type="Ensembl" id="ENSECRP00000001884.1"/>
    </source>
</evidence>
<name>A0A8C4RHN0_ERPCA</name>
<evidence type="ECO:0000256" key="4">
    <source>
        <dbReference type="ARBA" id="ARBA00022771"/>
    </source>
</evidence>
<dbReference type="GO" id="GO:0008270">
    <property type="term" value="F:zinc ion binding"/>
    <property type="evidence" value="ECO:0007669"/>
    <property type="project" value="UniProtKB-KW"/>
</dbReference>
<evidence type="ECO:0000256" key="7">
    <source>
        <dbReference type="ARBA" id="ARBA00023242"/>
    </source>
</evidence>
<dbReference type="GeneTree" id="ENSGT00940000164485"/>